<keyword evidence="1" id="KW-0472">Membrane</keyword>
<evidence type="ECO:0000256" key="1">
    <source>
        <dbReference type="SAM" id="Phobius"/>
    </source>
</evidence>
<keyword evidence="1" id="KW-0812">Transmembrane</keyword>
<dbReference type="PANTHER" id="PTHR37305:SF1">
    <property type="entry name" value="MEMBRANE PROTEIN"/>
    <property type="match status" value="1"/>
</dbReference>
<proteinExistence type="predicted"/>
<feature type="transmembrane region" description="Helical" evidence="1">
    <location>
        <begin position="28"/>
        <end position="47"/>
    </location>
</feature>
<dbReference type="GO" id="GO:0005886">
    <property type="term" value="C:plasma membrane"/>
    <property type="evidence" value="ECO:0007669"/>
    <property type="project" value="UniProtKB-SubCell"/>
</dbReference>
<accession>A0A6J4VFK1</accession>
<organism evidence="2">
    <name type="scientific">uncultured Thermomicrobiales bacterium</name>
    <dbReference type="NCBI Taxonomy" id="1645740"/>
    <lineage>
        <taxon>Bacteria</taxon>
        <taxon>Pseudomonadati</taxon>
        <taxon>Thermomicrobiota</taxon>
        <taxon>Thermomicrobia</taxon>
        <taxon>Thermomicrobiales</taxon>
        <taxon>environmental samples</taxon>
    </lineage>
</organism>
<feature type="transmembrane region" description="Helical" evidence="1">
    <location>
        <begin position="154"/>
        <end position="177"/>
    </location>
</feature>
<evidence type="ECO:0000313" key="2">
    <source>
        <dbReference type="EMBL" id="CAA9576469.1"/>
    </source>
</evidence>
<name>A0A6J4VFK1_9BACT</name>
<keyword evidence="1" id="KW-1133">Transmembrane helix</keyword>
<sequence length="264" mass="28821">MASTAMTLFWRPFPVATLTVRQFLGGKAVRIVTVLAFAPAIYALIYLVNSDWVTPFEFLSDRVFIDLVSPTLLPITVLILATGALGNEVEDRTLPYLTLKPIGRLRIVLEKLAGVLVVALPIVLAGLVATWALTERAELPARLQGRVAEPDLTPVLWASLAAAAVEVVVFSALFLMVSLYVARALLVGMIYAFVWESILGRFLPGIRLISVRQYVQSVFVGVLDDPTVTVPNAFSLTSALVTMAITCVVAILLATRRLRRMNLE</sequence>
<dbReference type="AlphaFoldDB" id="A0A6J4VFK1"/>
<dbReference type="EMBL" id="CADCWG010000306">
    <property type="protein sequence ID" value="CAA9576469.1"/>
    <property type="molecule type" value="Genomic_DNA"/>
</dbReference>
<feature type="transmembrane region" description="Helical" evidence="1">
    <location>
        <begin position="108"/>
        <end position="134"/>
    </location>
</feature>
<protein>
    <submittedName>
        <fullName evidence="2">Uncharacterized protein</fullName>
    </submittedName>
</protein>
<feature type="transmembrane region" description="Helical" evidence="1">
    <location>
        <begin position="67"/>
        <end position="87"/>
    </location>
</feature>
<dbReference type="PANTHER" id="PTHR37305">
    <property type="entry name" value="INTEGRAL MEMBRANE PROTEIN-RELATED"/>
    <property type="match status" value="1"/>
</dbReference>
<reference evidence="2" key="1">
    <citation type="submission" date="2020-02" db="EMBL/GenBank/DDBJ databases">
        <authorList>
            <person name="Meier V. D."/>
        </authorList>
    </citation>
    <scope>NUCLEOTIDE SEQUENCE</scope>
    <source>
        <strain evidence="2">AVDCRST_MAG49</strain>
    </source>
</reference>
<gene>
    <name evidence="2" type="ORF">AVDCRST_MAG49-4194</name>
</gene>
<feature type="transmembrane region" description="Helical" evidence="1">
    <location>
        <begin position="233"/>
        <end position="254"/>
    </location>
</feature>
<feature type="transmembrane region" description="Helical" evidence="1">
    <location>
        <begin position="184"/>
        <end position="203"/>
    </location>
</feature>
<dbReference type="GO" id="GO:0140359">
    <property type="term" value="F:ABC-type transporter activity"/>
    <property type="evidence" value="ECO:0007669"/>
    <property type="project" value="InterPro"/>
</dbReference>